<feature type="compositionally biased region" description="Low complexity" evidence="1">
    <location>
        <begin position="1217"/>
        <end position="1227"/>
    </location>
</feature>
<dbReference type="EMBL" id="CP029507">
    <property type="protein sequence ID" value="AYU76365.1"/>
    <property type="molecule type" value="Genomic_DNA"/>
</dbReference>
<feature type="compositionally biased region" description="Low complexity" evidence="1">
    <location>
        <begin position="2590"/>
        <end position="2611"/>
    </location>
</feature>
<dbReference type="VEuPathDB" id="TriTrypDB:LdBPK_080630.1"/>
<feature type="compositionally biased region" description="Low complexity" evidence="1">
    <location>
        <begin position="2675"/>
        <end position="2721"/>
    </location>
</feature>
<feature type="compositionally biased region" description="Polar residues" evidence="1">
    <location>
        <begin position="1947"/>
        <end position="1959"/>
    </location>
</feature>
<feature type="compositionally biased region" description="Polar residues" evidence="1">
    <location>
        <begin position="2417"/>
        <end position="2429"/>
    </location>
</feature>
<accession>A0A3S7WQ83</accession>
<organism evidence="2 3">
    <name type="scientific">Leishmania donovani</name>
    <dbReference type="NCBI Taxonomy" id="5661"/>
    <lineage>
        <taxon>Eukaryota</taxon>
        <taxon>Discoba</taxon>
        <taxon>Euglenozoa</taxon>
        <taxon>Kinetoplastea</taxon>
        <taxon>Metakinetoplastina</taxon>
        <taxon>Trypanosomatida</taxon>
        <taxon>Trypanosomatidae</taxon>
        <taxon>Leishmaniinae</taxon>
        <taxon>Leishmania</taxon>
    </lineage>
</organism>
<feature type="region of interest" description="Disordered" evidence="1">
    <location>
        <begin position="2358"/>
        <end position="2486"/>
    </location>
</feature>
<reference evidence="2 3" key="1">
    <citation type="journal article" date="2018" name="Sci. Rep.">
        <title>A complete Leishmania donovani reference genome identifies novel genetic variations associated with virulence.</title>
        <authorList>
            <person name="Lypaczewski P."/>
            <person name="Hoshizaki J."/>
            <person name="Zhang W.-W."/>
            <person name="McCall L.-I."/>
            <person name="Torcivia-Rodriguez J."/>
            <person name="Simonyan V."/>
            <person name="Kaur A."/>
            <person name="Dewar K."/>
            <person name="Matlashewski G."/>
        </authorList>
    </citation>
    <scope>NUCLEOTIDE SEQUENCE [LARGE SCALE GENOMIC DNA]</scope>
    <source>
        <strain evidence="2 3">LdCL</strain>
    </source>
</reference>
<feature type="compositionally biased region" description="Acidic residues" evidence="1">
    <location>
        <begin position="642"/>
        <end position="652"/>
    </location>
</feature>
<feature type="region of interest" description="Disordered" evidence="1">
    <location>
        <begin position="920"/>
        <end position="965"/>
    </location>
</feature>
<feature type="compositionally biased region" description="Polar residues" evidence="1">
    <location>
        <begin position="2228"/>
        <end position="2248"/>
    </location>
</feature>
<feature type="compositionally biased region" description="Low complexity" evidence="1">
    <location>
        <begin position="2457"/>
        <end position="2470"/>
    </location>
</feature>
<feature type="compositionally biased region" description="Low complexity" evidence="1">
    <location>
        <begin position="1584"/>
        <end position="1595"/>
    </location>
</feature>
<feature type="compositionally biased region" description="Low complexity" evidence="1">
    <location>
        <begin position="2818"/>
        <end position="2831"/>
    </location>
</feature>
<feature type="compositionally biased region" description="Low complexity" evidence="1">
    <location>
        <begin position="1683"/>
        <end position="1711"/>
    </location>
</feature>
<feature type="compositionally biased region" description="Low complexity" evidence="1">
    <location>
        <begin position="2502"/>
        <end position="2546"/>
    </location>
</feature>
<dbReference type="PANTHER" id="PTHR35614:SF7">
    <property type="match status" value="1"/>
</dbReference>
<feature type="compositionally biased region" description="Low complexity" evidence="1">
    <location>
        <begin position="517"/>
        <end position="545"/>
    </location>
</feature>
<feature type="compositionally biased region" description="Polar residues" evidence="1">
    <location>
        <begin position="2547"/>
        <end position="2573"/>
    </location>
</feature>
<feature type="compositionally biased region" description="Low complexity" evidence="1">
    <location>
        <begin position="1479"/>
        <end position="1490"/>
    </location>
</feature>
<feature type="compositionally biased region" description="Polar residues" evidence="1">
    <location>
        <begin position="1517"/>
        <end position="1526"/>
    </location>
</feature>
<name>A0A3S7WQ83_LEIDO</name>
<feature type="region of interest" description="Disordered" evidence="1">
    <location>
        <begin position="311"/>
        <end position="353"/>
    </location>
</feature>
<evidence type="ECO:0000313" key="2">
    <source>
        <dbReference type="EMBL" id="AYU76365.1"/>
    </source>
</evidence>
<feature type="region of interest" description="Disordered" evidence="1">
    <location>
        <begin position="1189"/>
        <end position="1227"/>
    </location>
</feature>
<proteinExistence type="predicted"/>
<feature type="region of interest" description="Disordered" evidence="1">
    <location>
        <begin position="1323"/>
        <end position="2004"/>
    </location>
</feature>
<dbReference type="PANTHER" id="PTHR35614">
    <property type="match status" value="1"/>
</dbReference>
<evidence type="ECO:0000256" key="1">
    <source>
        <dbReference type="SAM" id="MobiDB-lite"/>
    </source>
</evidence>
<feature type="region of interest" description="Disordered" evidence="1">
    <location>
        <begin position="487"/>
        <end position="710"/>
    </location>
</feature>
<feature type="compositionally biased region" description="Low complexity" evidence="1">
    <location>
        <begin position="1613"/>
        <end position="1624"/>
    </location>
</feature>
<feature type="compositionally biased region" description="Low complexity" evidence="1">
    <location>
        <begin position="1189"/>
        <end position="1200"/>
    </location>
</feature>
<dbReference type="Proteomes" id="UP000274082">
    <property type="component" value="Chromosome 8"/>
</dbReference>
<dbReference type="OrthoDB" id="273869at2759"/>
<feature type="compositionally biased region" description="Basic and acidic residues" evidence="1">
    <location>
        <begin position="1411"/>
        <end position="1420"/>
    </location>
</feature>
<dbReference type="VEuPathDB" id="TriTrypDB:LDHU3_08.0700"/>
<feature type="compositionally biased region" description="Low complexity" evidence="1">
    <location>
        <begin position="389"/>
        <end position="420"/>
    </location>
</feature>
<feature type="compositionally biased region" description="Low complexity" evidence="1">
    <location>
        <begin position="1631"/>
        <end position="1658"/>
    </location>
</feature>
<keyword evidence="3" id="KW-1185">Reference proteome</keyword>
<feature type="compositionally biased region" description="Low complexity" evidence="1">
    <location>
        <begin position="1546"/>
        <end position="1575"/>
    </location>
</feature>
<feature type="compositionally biased region" description="Low complexity" evidence="1">
    <location>
        <begin position="2851"/>
        <end position="2866"/>
    </location>
</feature>
<feature type="compositionally biased region" description="Low complexity" evidence="1">
    <location>
        <begin position="1990"/>
        <end position="2002"/>
    </location>
</feature>
<feature type="compositionally biased region" description="Basic and acidic residues" evidence="1">
    <location>
        <begin position="600"/>
        <end position="615"/>
    </location>
</feature>
<feature type="compositionally biased region" description="Polar residues" evidence="1">
    <location>
        <begin position="2657"/>
        <end position="2674"/>
    </location>
</feature>
<feature type="region of interest" description="Disordered" evidence="1">
    <location>
        <begin position="382"/>
        <end position="423"/>
    </location>
</feature>
<feature type="region of interest" description="Disordered" evidence="1">
    <location>
        <begin position="2042"/>
        <end position="2070"/>
    </location>
</feature>
<gene>
    <name evidence="2" type="ORF">LdCL_080011300</name>
</gene>
<evidence type="ECO:0000313" key="3">
    <source>
        <dbReference type="Proteomes" id="UP000274082"/>
    </source>
</evidence>
<feature type="compositionally biased region" description="Low complexity" evidence="1">
    <location>
        <begin position="2170"/>
        <end position="2179"/>
    </location>
</feature>
<feature type="compositionally biased region" description="Basic and acidic residues" evidence="1">
    <location>
        <begin position="487"/>
        <end position="512"/>
    </location>
</feature>
<protein>
    <submittedName>
        <fullName evidence="2">Uncharacterized protein</fullName>
    </submittedName>
</protein>
<feature type="compositionally biased region" description="Polar residues" evidence="1">
    <location>
        <begin position="1354"/>
        <end position="1365"/>
    </location>
</feature>
<feature type="compositionally biased region" description="Polar residues" evidence="1">
    <location>
        <begin position="1390"/>
        <end position="1406"/>
    </location>
</feature>
<feature type="region of interest" description="Disordered" evidence="1">
    <location>
        <begin position="2306"/>
        <end position="2335"/>
    </location>
</feature>
<feature type="region of interest" description="Disordered" evidence="1">
    <location>
        <begin position="2502"/>
        <end position="2611"/>
    </location>
</feature>
<feature type="compositionally biased region" description="Low complexity" evidence="1">
    <location>
        <begin position="2375"/>
        <end position="2410"/>
    </location>
</feature>
<feature type="region of interest" description="Disordered" evidence="1">
    <location>
        <begin position="2653"/>
        <end position="2780"/>
    </location>
</feature>
<feature type="compositionally biased region" description="Polar residues" evidence="1">
    <location>
        <begin position="2439"/>
        <end position="2448"/>
    </location>
</feature>
<feature type="compositionally biased region" description="Pro residues" evidence="1">
    <location>
        <begin position="1748"/>
        <end position="1768"/>
    </location>
</feature>
<feature type="region of interest" description="Disordered" evidence="1">
    <location>
        <begin position="2114"/>
        <end position="2252"/>
    </location>
</feature>
<feature type="compositionally biased region" description="Polar residues" evidence="1">
    <location>
        <begin position="1843"/>
        <end position="1857"/>
    </location>
</feature>
<feature type="compositionally biased region" description="Acidic residues" evidence="1">
    <location>
        <begin position="690"/>
        <end position="699"/>
    </location>
</feature>
<feature type="region of interest" description="Disordered" evidence="1">
    <location>
        <begin position="2807"/>
        <end position="2891"/>
    </location>
</feature>
<sequence length="2891" mass="305182">MGILPSRESHEYPGAFHFALSGSHAMAILPLTEHFFPSVDSLAFRQLYAGRDMQSAKYNFSLISPELLRKYRHRSMEQRRGKGGVGDEAMAPPAGRSKPQPYLRHGQPPGDDSDADEKWVGVDTIDASNYGQFFKDDTQCVSPNDPTSLSPDGDEEVCEELQWPNPVAHWRTHDTAKQLIQDKDNELGFTDELNYVSLDGKGGGLRCLPSSLSLPCSSGQCPRYGQTHNASMEAGTDSTAATAHLTAEERDLVNRFFARSPEALYNALVVEPNKGFLVDTNKEMCHLYAAEQRWKEARNVVRAYRRQCKQDAAAEGAPQPVAGESPNSPKGQPQRRITKEEAERAATVPPPPVFLRPVPQVIMVRMSREEEEATRAAYLAEQQRLRSRSGQPQQSQSGGGDDAAASMSSSPAAAGAAEGSNVLRPPLIKPVSHLHVPTTRYHRFEDDPKYKDGRIHLVEEDGVLYMFAYNTAYVDPRLRMRQQREELLKQQRQGKERKQHESQEESLERGEACRSPSSAGAVVAGTTAEGTASGTAAGSPGSCSTERNAAATPMPDSGSGSGDGDGDGDGDGALFHGNRQTSSFYHTVSAFGNEEDEAGLEEHGAQSKKVKDASPRRASSTEGSPVAAGTIPAVAAKQTEGTAEEADAEEDATLSSACNGPGGHQRRQSAILVDDSALLQRSDGKPSTSSDDEDDDDGDEQRKGASVSACSAGVTATTVNGATSAAMKEKRARVVQQLQLVTAAPFILPICPVRIVGCNGYAESSCRGTPWLRGYEDEPEEDAYVESLPVKPPIMSGGGFIDANIGDKILSRAYLLGFQVYRNVCLDAGLPKTLTRPFWTLGLLSNIPLLQISREMRFRMRAAAAEVELGYRGLRDMIKGTENDLQSYIYGFSDILPYLQRAARARVELAEAEAKAAAAAEGGGGGGASDGAASSSLLPVGHGASKTPEEEAQESQSLQVPPAIPTRSSQAALQHSLLFPLNEMEFYTQFTIRGNQSLSRVRCEAQESFFHLIAEATAPVSTSLFMKPLELPTYDYGGAIRLHLLCNRVTCADELQVLPPPRNLDQLLSDHRRRLQLRRQPPASADGNAAPPYLVYAVVHPSGKARGPSLEHYKRNLQAPEDGADANTLDEAEAAAASTDGTDGDGRYAAHQYTYPPGSFVDSDMVIYNVHKGRWEHFEYFHHQQLAQRRARKLQAQAEKAAGEPDGNKTPAQSNKGTASAAAATQAAESGEACRGALVPTRGGGFDANDDDDEQDIHLEDILLCWIKRRLQSATMRNRTDPGWLRDSEGHIVQEGRYYIWGFEQDGQQYFYGLIPKFAKEKKNKRHSTAGGNAHNQHNQDSHTRRITAHGSVCGSSSALNSHSRPQIGGGGSSSVSARDRHGTLPETLTPASQQGPVSGSINGQPTDGRGGGRMEKTEVRAGPASADESAKKHAAMAAAPSVSLSDVKGDAGSGLRTRTDAPLSAACPDSHSRRQHQQQHQQQHPRSPGAVGGGAGRGTASSGSAAASSSTAGANRLSNPSNATSGARLPAQASGAPRTGASEKSSPPTSSSPAAASASSSTSSPAATSAVPPAFAYNTPGVASRRAAGSRGAASPPPSAPTALVTPRESEAALAGRSGAAAVGRGGASRAGTSLAESPPSSVVVGGAAAEAAASSSNPRKLPQRQDGVSRISGRGNVSREQQFSSSATTTAQFSRQSATAPAAASYTSAEEVGYRQGRGERRGNGAESAYASPQSQQREPRSANASPPPPPPPPPPPAARPYPPHIPQQHPEVHSARHPLSGGSSLASANPVSQQQQQQQGCRISDPGAVVLGCKGAPQNRYHAPPHQPPPPPLQHEYMQAPSSAAYDNSTNATNYGGGSGVNRYAATSHASGHGYSDMPPPPPPPQSPPPPPLLPAGAESAAYEQSHQGYPAPVEQQHHQHPQQQQQPSDSPPPPLHLHPPTAYMNTGAAQANQRPTLVLAGPRVPSPRHAQQQQQQQQYVSYNTRPHQPQQHVSHQPSYKTQPAMANVVSGARMQPPEMVPGPYHHHTQQMMMAMSAPNAGPAAPPPAQANAAMNTSSSRYAPHPRMVASGAGAAPMQEQQQLASVTAVSVAPPSALTGGNSMYSDVSAASVAPSGSRPTSYYPTSPSQVSYGTSSQTATSAMHPAGPQGSAASPHTGSGPPVLPPLKQQQQRQPEYPPSAMMDASTAGGQGSVASQCYLQHKKPQSPPSGPASAPPGGAHYCQMTSPTSQQHAYQQQMGTRNASYDGGSSGHNYGTYAASTANPNANSSFSRVGLSLSASAATVKAVTGVSGTSTLMSNASASLPSTGSGIGRGAQGYAPQPSGYPTSGGTSFTAAPVVAMAAGATAPTSSMMPGAEGGAVKAFPPYQASPHPQQQQHQQPSPQQHQQQQQQQQTSVGGRAAGAPSPAPHQYRTTPTAEQQQQQRDSRYPLQVLAQSYSNDYNGNGGVPAMAAGGRASRGVAVASDGLDSSSYDDAVMHGSRGTQAAAGEYQLSYQQQYQQPYPQWQQQHSTSASSQPSSCTPTPLPVQQQYQQQYGAQAGNGSDNNGSRGHTHTQASRAGATGNVNAPSAYAHEQRASPYPQHAGAPPASPAAAAGVSSDRGAAAVVTSPTAVAHLSTPMQSANSFNSNVAAMTSAGSCESTQASSAAAQLQRNSDSYGYRSSQSGPTSPYLQASPQQQQEQQEPQRYLQQNQYPQQQHQLQQRQRSATRATAAAGPFPCGTGGGLQPKTMMSAGGAPSASVNHAYTLHHHHQQQQQQQQRITHSSPAPGGYYQNQVLAHPQQQQQPSVALQRLAATPNASGTLLRASPGSQQRHNQQYQRQQQQKPASPYASTKEEAERQMRRSGNYNNHSVHNSNVGVAETSYDSNSNNTAAQRFAHNPYAMQ</sequence>
<feature type="compositionally biased region" description="Low complexity" evidence="1">
    <location>
        <begin position="1436"/>
        <end position="1446"/>
    </location>
</feature>
<feature type="compositionally biased region" description="Low complexity" evidence="1">
    <location>
        <begin position="2118"/>
        <end position="2136"/>
    </location>
</feature>
<feature type="region of interest" description="Disordered" evidence="1">
    <location>
        <begin position="76"/>
        <end position="117"/>
    </location>
</feature>
<feature type="compositionally biased region" description="Low complexity" evidence="1">
    <location>
        <begin position="1499"/>
        <end position="1515"/>
    </location>
</feature>
<feature type="compositionally biased region" description="Pro residues" evidence="1">
    <location>
        <begin position="1881"/>
        <end position="1897"/>
    </location>
</feature>
<feature type="compositionally biased region" description="Polar residues" evidence="1">
    <location>
        <begin position="2870"/>
        <end position="2880"/>
    </location>
</feature>
<dbReference type="VEuPathDB" id="TriTrypDB:LdCL_080011300"/>
<feature type="compositionally biased region" description="Polar residues" evidence="1">
    <location>
        <begin position="1784"/>
        <end position="1795"/>
    </location>
</feature>
<feature type="compositionally biased region" description="Pro residues" evidence="1">
    <location>
        <begin position="2210"/>
        <end position="2219"/>
    </location>
</feature>